<reference evidence="2" key="1">
    <citation type="submission" date="2020-02" db="EMBL/GenBank/DDBJ databases">
        <authorList>
            <person name="Meier V. D."/>
        </authorList>
    </citation>
    <scope>NUCLEOTIDE SEQUENCE</scope>
    <source>
        <strain evidence="2">AVDCRST_MAG07</strain>
    </source>
</reference>
<sequence length="239" mass="26390">ARSHRPRAGPVDALGALVAQDRGHPQRLRRAGGEDRGRVHPPQPSRHRRALPGPAGRADRPARLRRRAARTGTGARRAPRGAAPAGVRRRRRGRPGRAQRDGEHRGHPQPPHGRAAGRHRRRGALRARAVPAVAGRGVGWAAGSRGATGRPRLRRALARPRGARPGRAGRDGRRDPRHVHDDRVRAGGRPRRRGRPGRRALDRHRHHRRRHRPLHRSRPPAGRRRPCGGVLARHVGAAL</sequence>
<dbReference type="EMBL" id="CADCUB010000003">
    <property type="protein sequence ID" value="CAA9304980.1"/>
    <property type="molecule type" value="Genomic_DNA"/>
</dbReference>
<gene>
    <name evidence="2" type="ORF">AVDCRST_MAG07-27</name>
</gene>
<feature type="compositionally biased region" description="Low complexity" evidence="1">
    <location>
        <begin position="126"/>
        <end position="150"/>
    </location>
</feature>
<proteinExistence type="predicted"/>
<feature type="compositionally biased region" description="Basic residues" evidence="1">
    <location>
        <begin position="87"/>
        <end position="97"/>
    </location>
</feature>
<feature type="non-terminal residue" evidence="2">
    <location>
        <position position="1"/>
    </location>
</feature>
<feature type="compositionally biased region" description="Basic residues" evidence="1">
    <location>
        <begin position="115"/>
        <end position="125"/>
    </location>
</feature>
<feature type="region of interest" description="Disordered" evidence="1">
    <location>
        <begin position="1"/>
        <end position="239"/>
    </location>
</feature>
<feature type="compositionally biased region" description="Basic residues" evidence="1">
    <location>
        <begin position="186"/>
        <end position="226"/>
    </location>
</feature>
<protein>
    <submittedName>
        <fullName evidence="2">Uncharacterized protein</fullName>
    </submittedName>
</protein>
<feature type="compositionally biased region" description="Low complexity" evidence="1">
    <location>
        <begin position="70"/>
        <end position="86"/>
    </location>
</feature>
<feature type="compositionally biased region" description="Basic residues" evidence="1">
    <location>
        <begin position="151"/>
        <end position="164"/>
    </location>
</feature>
<organism evidence="2">
    <name type="scientific">uncultured Frankineae bacterium</name>
    <dbReference type="NCBI Taxonomy" id="437475"/>
    <lineage>
        <taxon>Bacteria</taxon>
        <taxon>Bacillati</taxon>
        <taxon>Actinomycetota</taxon>
        <taxon>Actinomycetes</taxon>
        <taxon>Frankiales</taxon>
        <taxon>environmental samples</taxon>
    </lineage>
</organism>
<evidence type="ECO:0000313" key="2">
    <source>
        <dbReference type="EMBL" id="CAA9304980.1"/>
    </source>
</evidence>
<accession>A0A6J4KG00</accession>
<feature type="non-terminal residue" evidence="2">
    <location>
        <position position="239"/>
    </location>
</feature>
<evidence type="ECO:0000256" key="1">
    <source>
        <dbReference type="SAM" id="MobiDB-lite"/>
    </source>
</evidence>
<name>A0A6J4KG00_9ACTN</name>
<feature type="compositionally biased region" description="Basic and acidic residues" evidence="1">
    <location>
        <begin position="168"/>
        <end position="185"/>
    </location>
</feature>
<dbReference type="AlphaFoldDB" id="A0A6J4KG00"/>